<comment type="similarity">
    <text evidence="2">Belongs to the cytochrome ubiquinol oxidase subunit 2 family.</text>
</comment>
<feature type="transmembrane region" description="Helical" evidence="12">
    <location>
        <begin position="258"/>
        <end position="283"/>
    </location>
</feature>
<evidence type="ECO:0000256" key="8">
    <source>
        <dbReference type="ARBA" id="ARBA00022982"/>
    </source>
</evidence>
<feature type="transmembrane region" description="Helical" evidence="12">
    <location>
        <begin position="204"/>
        <end position="225"/>
    </location>
</feature>
<comment type="caution">
    <text evidence="13">The sequence shown here is derived from an EMBL/GenBank/DDBJ whole genome shotgun (WGS) entry which is preliminary data.</text>
</comment>
<keyword evidence="11 12" id="KW-0472">Membrane</keyword>
<feature type="transmembrane region" description="Helical" evidence="12">
    <location>
        <begin position="231"/>
        <end position="251"/>
    </location>
</feature>
<evidence type="ECO:0000256" key="3">
    <source>
        <dbReference type="ARBA" id="ARBA00022448"/>
    </source>
</evidence>
<evidence type="ECO:0000256" key="9">
    <source>
        <dbReference type="ARBA" id="ARBA00022989"/>
    </source>
</evidence>
<keyword evidence="8" id="KW-0249">Electron transport</keyword>
<reference evidence="13 14" key="1">
    <citation type="submission" date="2020-12" db="EMBL/GenBank/DDBJ databases">
        <title>Brachybacterium sp. MASK1Z-5, whole genome shotgun sequence.</title>
        <authorList>
            <person name="Tuo L."/>
        </authorList>
    </citation>
    <scope>NUCLEOTIDE SEQUENCE [LARGE SCALE GENOMIC DNA]</scope>
    <source>
        <strain evidence="13 14">MASK1Z-5</strain>
    </source>
</reference>
<evidence type="ECO:0000313" key="14">
    <source>
        <dbReference type="Proteomes" id="UP000612352"/>
    </source>
</evidence>
<organism evidence="13 14">
    <name type="scientific">Brachybacterium halotolerans</name>
    <dbReference type="NCBI Taxonomy" id="2795215"/>
    <lineage>
        <taxon>Bacteria</taxon>
        <taxon>Bacillati</taxon>
        <taxon>Actinomycetota</taxon>
        <taxon>Actinomycetes</taxon>
        <taxon>Micrococcales</taxon>
        <taxon>Dermabacteraceae</taxon>
        <taxon>Brachybacterium</taxon>
    </lineage>
</organism>
<keyword evidence="10" id="KW-0408">Iron</keyword>
<keyword evidence="7" id="KW-0479">Metal-binding</keyword>
<evidence type="ECO:0000256" key="11">
    <source>
        <dbReference type="ARBA" id="ARBA00023136"/>
    </source>
</evidence>
<keyword evidence="9 12" id="KW-1133">Transmembrane helix</keyword>
<evidence type="ECO:0000256" key="5">
    <source>
        <dbReference type="ARBA" id="ARBA00022617"/>
    </source>
</evidence>
<feature type="transmembrane region" description="Helical" evidence="12">
    <location>
        <begin position="303"/>
        <end position="330"/>
    </location>
</feature>
<evidence type="ECO:0000256" key="1">
    <source>
        <dbReference type="ARBA" id="ARBA00004651"/>
    </source>
</evidence>
<comment type="subcellular location">
    <subcellularLocation>
        <location evidence="1">Cell membrane</location>
        <topology evidence="1">Multi-pass membrane protein</topology>
    </subcellularLocation>
</comment>
<protein>
    <submittedName>
        <fullName evidence="13">Cytochrome d ubiquinol oxidase subunit II</fullName>
    </submittedName>
</protein>
<accession>A0ABS1B6H0</accession>
<evidence type="ECO:0000313" key="13">
    <source>
        <dbReference type="EMBL" id="MBK0330221.1"/>
    </source>
</evidence>
<keyword evidence="4" id="KW-1003">Cell membrane</keyword>
<dbReference type="Pfam" id="PF02322">
    <property type="entry name" value="Cyt_bd_oxida_II"/>
    <property type="match status" value="1"/>
</dbReference>
<evidence type="ECO:0000256" key="10">
    <source>
        <dbReference type="ARBA" id="ARBA00023004"/>
    </source>
</evidence>
<dbReference type="EMBL" id="JAEDAJ010000001">
    <property type="protein sequence ID" value="MBK0330221.1"/>
    <property type="molecule type" value="Genomic_DNA"/>
</dbReference>
<evidence type="ECO:0000256" key="6">
    <source>
        <dbReference type="ARBA" id="ARBA00022692"/>
    </source>
</evidence>
<dbReference type="PIRSF" id="PIRSF000267">
    <property type="entry name" value="Cyt_oxidse_sub2"/>
    <property type="match status" value="1"/>
</dbReference>
<dbReference type="Proteomes" id="UP000612352">
    <property type="component" value="Unassembled WGS sequence"/>
</dbReference>
<sequence>MDPVLTDPTAVQTAWFCLIAFMFAVYFVLEGFDFGVEMNLGVLGRGDSERRGTMLSTIGPIWDGNQVWLITAGASLFAAFPEWYATLFSGFYIPLLVILLSLILRVCAFKWRDKLEGRRWRTGWDVVHTITSLLPSFLWGVAFSNIVAGVAIDENSWVTTSVLGLLTPFALLGGLVFVMLFWTHGSLYLVLRTGDSLRADARALAGRTIWPTTVLGAVYLIWAQLTVSHTALTWIPLAVAALALIAVIAGNRARRDRLAFLASAIAIAAAGVQLFAGLFPFVMPAANDAAHSLTVANASSSPHTLTVMLIAACVLLPCVIAYTIWAYWVFRHPVTGDGSDAPDSLLARARRGYRQAFEQE</sequence>
<dbReference type="RefSeq" id="WP_200500862.1">
    <property type="nucleotide sequence ID" value="NZ_JAEDAJ010000001.1"/>
</dbReference>
<evidence type="ECO:0000256" key="12">
    <source>
        <dbReference type="SAM" id="Phobius"/>
    </source>
</evidence>
<feature type="transmembrane region" description="Helical" evidence="12">
    <location>
        <begin position="91"/>
        <end position="109"/>
    </location>
</feature>
<keyword evidence="5" id="KW-0349">Heme</keyword>
<evidence type="ECO:0000256" key="4">
    <source>
        <dbReference type="ARBA" id="ARBA00022475"/>
    </source>
</evidence>
<proteinExistence type="inferred from homology"/>
<dbReference type="PANTHER" id="PTHR43141:SF5">
    <property type="entry name" value="CYTOCHROME BD-I UBIQUINOL OXIDASE SUBUNIT 2"/>
    <property type="match status" value="1"/>
</dbReference>
<name>A0ABS1B6H0_9MICO</name>
<keyword evidence="14" id="KW-1185">Reference proteome</keyword>
<gene>
    <name evidence="13" type="primary">cydB</name>
    <name evidence="13" type="ORF">I8D64_02230</name>
</gene>
<evidence type="ECO:0000256" key="7">
    <source>
        <dbReference type="ARBA" id="ARBA00022723"/>
    </source>
</evidence>
<feature type="transmembrane region" description="Helical" evidence="12">
    <location>
        <begin position="12"/>
        <end position="29"/>
    </location>
</feature>
<dbReference type="NCBIfam" id="TIGR00203">
    <property type="entry name" value="cydB"/>
    <property type="match status" value="1"/>
</dbReference>
<dbReference type="PANTHER" id="PTHR43141">
    <property type="entry name" value="CYTOCHROME BD2 SUBUNIT II"/>
    <property type="match status" value="1"/>
</dbReference>
<dbReference type="InterPro" id="IPR003317">
    <property type="entry name" value="Cyt-d_oxidase_su2"/>
</dbReference>
<keyword evidence="3" id="KW-0813">Transport</keyword>
<keyword evidence="6 12" id="KW-0812">Transmembrane</keyword>
<evidence type="ECO:0000256" key="2">
    <source>
        <dbReference type="ARBA" id="ARBA00007543"/>
    </source>
</evidence>
<feature type="transmembrane region" description="Helical" evidence="12">
    <location>
        <begin position="130"/>
        <end position="152"/>
    </location>
</feature>
<feature type="transmembrane region" description="Helical" evidence="12">
    <location>
        <begin position="158"/>
        <end position="183"/>
    </location>
</feature>